<dbReference type="InterPro" id="IPR005123">
    <property type="entry name" value="Oxoglu/Fe-dep_dioxygenase_dom"/>
</dbReference>
<feature type="chain" id="PRO_5002742689" description="Fe2OG dioxygenase domain-containing protein" evidence="6">
    <location>
        <begin position="30"/>
        <end position="321"/>
    </location>
</feature>
<sequence>MSSRAVLEHGATVLLGLSLLLVFLRPSPTYVDDAPIKKTVIHHAKLHVPAPDAAAPQVSAGTRITRHAAPAIVTAEDVVSQNNARVLVQDPLVLEFDDFVTQAEIDALLGLCLPQPPRRLPSLAVSRAVATTNEFSFDHNQILAVLAEPSFAQSTGGLERSVTSYRTSSTAWLMDDEMAVNATAATIVRQLEERIGKLVGLPVVNQEHFQVLRYNNNQYYRVHNDLIDEQYDMPCGPRVLTLFIYLNDVPAGGETSFTRLGLAVKPKKGKAVLWYSVTNDLEPEERTDHEARPVKQGTKYAANKWIHVGNFVDNWRHGNTG</sequence>
<dbReference type="InterPro" id="IPR045054">
    <property type="entry name" value="P4HA-like"/>
</dbReference>
<proteinExistence type="predicted"/>
<keyword evidence="3" id="KW-0223">Dioxygenase</keyword>
<dbReference type="PANTHER" id="PTHR10869:SF233">
    <property type="entry name" value="FE2OG DIOXYGENASE DOMAIN-CONTAINING PROTEIN"/>
    <property type="match status" value="1"/>
</dbReference>
<dbReference type="GO" id="GO:0004656">
    <property type="term" value="F:procollagen-proline 4-dioxygenase activity"/>
    <property type="evidence" value="ECO:0000318"/>
    <property type="project" value="GO_Central"/>
</dbReference>
<dbReference type="STRING" id="81824.A9V256"/>
<organism evidence="8 9">
    <name type="scientific">Monosiga brevicollis</name>
    <name type="common">Choanoflagellate</name>
    <dbReference type="NCBI Taxonomy" id="81824"/>
    <lineage>
        <taxon>Eukaryota</taxon>
        <taxon>Choanoflagellata</taxon>
        <taxon>Craspedida</taxon>
        <taxon>Salpingoecidae</taxon>
        <taxon>Monosiga</taxon>
    </lineage>
</organism>
<dbReference type="PROSITE" id="PS51471">
    <property type="entry name" value="FE2OG_OXY"/>
    <property type="match status" value="1"/>
</dbReference>
<gene>
    <name evidence="8" type="ORF">MONBRDRAFT_37507</name>
</gene>
<keyword evidence="4" id="KW-0560">Oxidoreductase</keyword>
<dbReference type="OMA" id="DRWLEVI"/>
<protein>
    <recommendedName>
        <fullName evidence="7">Fe2OG dioxygenase domain-containing protein</fullName>
    </recommendedName>
</protein>
<evidence type="ECO:0000256" key="4">
    <source>
        <dbReference type="ARBA" id="ARBA00023002"/>
    </source>
</evidence>
<name>A9V256_MONBE</name>
<evidence type="ECO:0000259" key="7">
    <source>
        <dbReference type="PROSITE" id="PS51471"/>
    </source>
</evidence>
<feature type="domain" description="Fe2OG dioxygenase" evidence="7">
    <location>
        <begin position="205"/>
        <end position="308"/>
    </location>
</feature>
<dbReference type="KEGG" id="mbr:MONBRDRAFT_37507"/>
<dbReference type="InterPro" id="IPR006620">
    <property type="entry name" value="Pro_4_hyd_alph"/>
</dbReference>
<dbReference type="Proteomes" id="UP000001357">
    <property type="component" value="Unassembled WGS sequence"/>
</dbReference>
<feature type="signal peptide" evidence="6">
    <location>
        <begin position="1"/>
        <end position="29"/>
    </location>
</feature>
<dbReference type="InParanoid" id="A9V256"/>
<dbReference type="eggNOG" id="KOG1591">
    <property type="taxonomic scope" value="Eukaryota"/>
</dbReference>
<keyword evidence="6" id="KW-0732">Signal</keyword>
<evidence type="ECO:0000256" key="5">
    <source>
        <dbReference type="ARBA" id="ARBA00023004"/>
    </source>
</evidence>
<dbReference type="GO" id="GO:0005506">
    <property type="term" value="F:iron ion binding"/>
    <property type="evidence" value="ECO:0007669"/>
    <property type="project" value="InterPro"/>
</dbReference>
<keyword evidence="9" id="KW-1185">Reference proteome</keyword>
<dbReference type="Gene3D" id="2.60.120.620">
    <property type="entry name" value="q2cbj1_9rhob like domain"/>
    <property type="match status" value="1"/>
</dbReference>
<dbReference type="AlphaFoldDB" id="A9V256"/>
<dbReference type="RefSeq" id="XP_001746788.1">
    <property type="nucleotide sequence ID" value="XM_001746736.1"/>
</dbReference>
<keyword evidence="2" id="KW-0479">Metal-binding</keyword>
<dbReference type="Pfam" id="PF13640">
    <property type="entry name" value="2OG-FeII_Oxy_3"/>
    <property type="match status" value="1"/>
</dbReference>
<dbReference type="GeneID" id="5892230"/>
<evidence type="ECO:0000256" key="2">
    <source>
        <dbReference type="ARBA" id="ARBA00022723"/>
    </source>
</evidence>
<evidence type="ECO:0000313" key="8">
    <source>
        <dbReference type="EMBL" id="EDQ88195.1"/>
    </source>
</evidence>
<keyword evidence="5" id="KW-0408">Iron</keyword>
<evidence type="ECO:0000256" key="1">
    <source>
        <dbReference type="ARBA" id="ARBA00001961"/>
    </source>
</evidence>
<accession>A9V256</accession>
<dbReference type="GO" id="GO:0031418">
    <property type="term" value="F:L-ascorbic acid binding"/>
    <property type="evidence" value="ECO:0007669"/>
    <property type="project" value="InterPro"/>
</dbReference>
<evidence type="ECO:0000256" key="6">
    <source>
        <dbReference type="SAM" id="SignalP"/>
    </source>
</evidence>
<evidence type="ECO:0000313" key="9">
    <source>
        <dbReference type="Proteomes" id="UP000001357"/>
    </source>
</evidence>
<evidence type="ECO:0000256" key="3">
    <source>
        <dbReference type="ARBA" id="ARBA00022964"/>
    </source>
</evidence>
<comment type="cofactor">
    <cofactor evidence="1">
        <name>L-ascorbate</name>
        <dbReference type="ChEBI" id="CHEBI:38290"/>
    </cofactor>
</comment>
<reference evidence="8 9" key="1">
    <citation type="journal article" date="2008" name="Nature">
        <title>The genome of the choanoflagellate Monosiga brevicollis and the origin of metazoans.</title>
        <authorList>
            <consortium name="JGI Sequencing"/>
            <person name="King N."/>
            <person name="Westbrook M.J."/>
            <person name="Young S.L."/>
            <person name="Kuo A."/>
            <person name="Abedin M."/>
            <person name="Chapman J."/>
            <person name="Fairclough S."/>
            <person name="Hellsten U."/>
            <person name="Isogai Y."/>
            <person name="Letunic I."/>
            <person name="Marr M."/>
            <person name="Pincus D."/>
            <person name="Putnam N."/>
            <person name="Rokas A."/>
            <person name="Wright K.J."/>
            <person name="Zuzow R."/>
            <person name="Dirks W."/>
            <person name="Good M."/>
            <person name="Goodstein D."/>
            <person name="Lemons D."/>
            <person name="Li W."/>
            <person name="Lyons J.B."/>
            <person name="Morris A."/>
            <person name="Nichols S."/>
            <person name="Richter D.J."/>
            <person name="Salamov A."/>
            <person name="Bork P."/>
            <person name="Lim W.A."/>
            <person name="Manning G."/>
            <person name="Miller W.T."/>
            <person name="McGinnis W."/>
            <person name="Shapiro H."/>
            <person name="Tjian R."/>
            <person name="Grigoriev I.V."/>
            <person name="Rokhsar D."/>
        </authorList>
    </citation>
    <scope>NUCLEOTIDE SEQUENCE [LARGE SCALE GENOMIC DNA]</scope>
    <source>
        <strain evidence="9">MX1 / ATCC 50154</strain>
    </source>
</reference>
<dbReference type="EMBL" id="CH991555">
    <property type="protein sequence ID" value="EDQ88195.1"/>
    <property type="molecule type" value="Genomic_DNA"/>
</dbReference>
<dbReference type="GO" id="GO:0005783">
    <property type="term" value="C:endoplasmic reticulum"/>
    <property type="evidence" value="ECO:0000318"/>
    <property type="project" value="GO_Central"/>
</dbReference>
<dbReference type="PANTHER" id="PTHR10869">
    <property type="entry name" value="PROLYL 4-HYDROXYLASE ALPHA SUBUNIT"/>
    <property type="match status" value="1"/>
</dbReference>
<dbReference type="InterPro" id="IPR044862">
    <property type="entry name" value="Pro_4_hyd_alph_FE2OG_OXY"/>
</dbReference>
<dbReference type="SMART" id="SM00702">
    <property type="entry name" value="P4Hc"/>
    <property type="match status" value="1"/>
</dbReference>